<protein>
    <submittedName>
        <fullName evidence="3">FAD linked oxidase domain protein</fullName>
    </submittedName>
</protein>
<dbReference type="PANTHER" id="PTHR43762">
    <property type="entry name" value="L-GULONOLACTONE OXIDASE"/>
    <property type="match status" value="1"/>
</dbReference>
<dbReference type="OrthoDB" id="9800184at2"/>
<dbReference type="GO" id="GO:0071949">
    <property type="term" value="F:FAD binding"/>
    <property type="evidence" value="ECO:0007669"/>
    <property type="project" value="InterPro"/>
</dbReference>
<sequence length="452" mass="50956">MAAPTITNWFGDLISHPRVVVDATSVDDIVKVLKDSAKYPSPVRAVGSNHSTSACGVAEGGTLIRMSGMNRILEIGPDTVTVQAGAIALDVARELEKHGLQFYVNTEIGSLSVGSASCAGTKDASMPGEFGQVGSYIERVKMVLPSGELLEVTIDQPELIQQVRSSYGTFGIIYEATYAVRPIVPMAVRHETFTLKDFLERLPELKISGESLMYYMFPFEDLITVEFRHYNPTATGDPNRYSWPLRNYMWAKAGPLFSAQVEANIADREIRYKVIDGFCAMWRFKLENLVRSDNTVAMDQIIEYPKVSDGSRYTFSLWAFPEEIYPTVLPQYFEFCRKYDAEKQYRNNMLYVGYRIMKDQQSLLSYSWDGNVMTIDPVSTANPGWNEFLVAYNQFCSDHGGIPLPNQTPLVTRAQVEKGLGERWKRFGEARKKFDPGNRLLNDYFKELLGVA</sequence>
<organism evidence="3">
    <name type="scientific">Solibacter usitatus (strain Ellin6076)</name>
    <dbReference type="NCBI Taxonomy" id="234267"/>
    <lineage>
        <taxon>Bacteria</taxon>
        <taxon>Pseudomonadati</taxon>
        <taxon>Acidobacteriota</taxon>
        <taxon>Terriglobia</taxon>
        <taxon>Bryobacterales</taxon>
        <taxon>Solibacteraceae</taxon>
        <taxon>Candidatus Solibacter</taxon>
    </lineage>
</organism>
<gene>
    <name evidence="3" type="ordered locus">Acid_0435</name>
</gene>
<name>Q02BX1_SOLUE</name>
<dbReference type="SUPFAM" id="SSF56176">
    <property type="entry name" value="FAD-binding/transporter-associated domain-like"/>
    <property type="match status" value="1"/>
</dbReference>
<dbReference type="Gene3D" id="3.30.43.10">
    <property type="entry name" value="Uridine Diphospho-n-acetylenolpyruvylglucosamine Reductase, domain 2"/>
    <property type="match status" value="1"/>
</dbReference>
<dbReference type="KEGG" id="sus:Acid_0435"/>
<feature type="domain" description="FAD-binding PCMH-type" evidence="2">
    <location>
        <begin position="13"/>
        <end position="183"/>
    </location>
</feature>
<dbReference type="InterPro" id="IPR010031">
    <property type="entry name" value="FAD_lactone_oxidase-like"/>
</dbReference>
<dbReference type="Gene3D" id="3.30.465.10">
    <property type="match status" value="1"/>
</dbReference>
<dbReference type="eggNOG" id="COG0277">
    <property type="taxonomic scope" value="Bacteria"/>
</dbReference>
<dbReference type="InterPro" id="IPR016166">
    <property type="entry name" value="FAD-bd_PCMH"/>
</dbReference>
<reference evidence="3" key="1">
    <citation type="submission" date="2006-10" db="EMBL/GenBank/DDBJ databases">
        <title>Complete sequence of Solibacter usitatus Ellin6076.</title>
        <authorList>
            <consortium name="US DOE Joint Genome Institute"/>
            <person name="Copeland A."/>
            <person name="Lucas S."/>
            <person name="Lapidus A."/>
            <person name="Barry K."/>
            <person name="Detter J.C."/>
            <person name="Glavina del Rio T."/>
            <person name="Hammon N."/>
            <person name="Israni S."/>
            <person name="Dalin E."/>
            <person name="Tice H."/>
            <person name="Pitluck S."/>
            <person name="Thompson L.S."/>
            <person name="Brettin T."/>
            <person name="Bruce D."/>
            <person name="Han C."/>
            <person name="Tapia R."/>
            <person name="Gilna P."/>
            <person name="Schmutz J."/>
            <person name="Larimer F."/>
            <person name="Land M."/>
            <person name="Hauser L."/>
            <person name="Kyrpides N."/>
            <person name="Mikhailova N."/>
            <person name="Janssen P.H."/>
            <person name="Kuske C.R."/>
            <person name="Richardson P."/>
        </authorList>
    </citation>
    <scope>NUCLEOTIDE SEQUENCE</scope>
    <source>
        <strain evidence="3">Ellin6076</strain>
    </source>
</reference>
<dbReference type="InterPro" id="IPR006094">
    <property type="entry name" value="Oxid_FAD_bind_N"/>
</dbReference>
<keyword evidence="1" id="KW-0285">Flavoprotein</keyword>
<dbReference type="HOGENOM" id="CLU_605032_0_0_0"/>
<evidence type="ECO:0000256" key="1">
    <source>
        <dbReference type="ARBA" id="ARBA00022827"/>
    </source>
</evidence>
<accession>Q02BX1</accession>
<proteinExistence type="predicted"/>
<dbReference type="InterPro" id="IPR016167">
    <property type="entry name" value="FAD-bd_PCMH_sub1"/>
</dbReference>
<dbReference type="PROSITE" id="PS51387">
    <property type="entry name" value="FAD_PCMH"/>
    <property type="match status" value="1"/>
</dbReference>
<dbReference type="InterPro" id="IPR036318">
    <property type="entry name" value="FAD-bd_PCMH-like_sf"/>
</dbReference>
<evidence type="ECO:0000313" key="3">
    <source>
        <dbReference type="EMBL" id="ABJ81445.1"/>
    </source>
</evidence>
<dbReference type="InParanoid" id="Q02BX1"/>
<dbReference type="AlphaFoldDB" id="Q02BX1"/>
<dbReference type="PANTHER" id="PTHR43762:SF1">
    <property type="entry name" value="D-ARABINONO-1,4-LACTONE OXIDASE"/>
    <property type="match status" value="1"/>
</dbReference>
<dbReference type="EMBL" id="CP000473">
    <property type="protein sequence ID" value="ABJ81445.1"/>
    <property type="molecule type" value="Genomic_DNA"/>
</dbReference>
<keyword evidence="1" id="KW-0274">FAD</keyword>
<evidence type="ECO:0000259" key="2">
    <source>
        <dbReference type="PROSITE" id="PS51387"/>
    </source>
</evidence>
<dbReference type="STRING" id="234267.Acid_0435"/>
<dbReference type="InterPro" id="IPR016169">
    <property type="entry name" value="FAD-bd_PCMH_sub2"/>
</dbReference>
<dbReference type="GO" id="GO:0016899">
    <property type="term" value="F:oxidoreductase activity, acting on the CH-OH group of donors, oxygen as acceptor"/>
    <property type="evidence" value="ECO:0007669"/>
    <property type="project" value="InterPro"/>
</dbReference>
<dbReference type="Pfam" id="PF01565">
    <property type="entry name" value="FAD_binding_4"/>
    <property type="match status" value="1"/>
</dbReference>